<dbReference type="PROSITE" id="PS50090">
    <property type="entry name" value="MYB_LIKE"/>
    <property type="match status" value="1"/>
</dbReference>
<feature type="compositionally biased region" description="Polar residues" evidence="13">
    <location>
        <begin position="536"/>
        <end position="547"/>
    </location>
</feature>
<feature type="compositionally biased region" description="Low complexity" evidence="13">
    <location>
        <begin position="551"/>
        <end position="564"/>
    </location>
</feature>
<dbReference type="GO" id="GO:0006338">
    <property type="term" value="P:chromatin remodeling"/>
    <property type="evidence" value="ECO:0007669"/>
    <property type="project" value="InterPro"/>
</dbReference>
<feature type="region of interest" description="Disordered" evidence="13">
    <location>
        <begin position="331"/>
        <end position="377"/>
    </location>
</feature>
<evidence type="ECO:0000256" key="13">
    <source>
        <dbReference type="SAM" id="MobiDB-lite"/>
    </source>
</evidence>
<dbReference type="FunFam" id="1.10.10.60:FF:000432">
    <property type="entry name" value="SWR1-complex protein 4"/>
    <property type="match status" value="1"/>
</dbReference>
<dbReference type="GO" id="GO:0003714">
    <property type="term" value="F:transcription corepressor activity"/>
    <property type="evidence" value="ECO:0007669"/>
    <property type="project" value="TreeGrafter"/>
</dbReference>
<comment type="subunit">
    <text evidence="12">Component of the SWR1 chromatin-remodeling complex and of the NuA4 histone acetyltransferase complex.</text>
</comment>
<keyword evidence="4" id="KW-0227">DNA damage</keyword>
<comment type="function">
    <text evidence="11">Component of the SWR1 complex which mediates the ATP-dependent exchange of histone H2A for the H2A variant HZT1 leading to transcriptional regulation of selected genes by chromatin remodeling. Component of the NuA4 histone acetyltransferase complex which is involved in transcriptional activation of selected genes principally by acetylation of nucleosomal histone H4 and H2A. The NuA4 complex is also involved in DNA repair.</text>
</comment>
<evidence type="ECO:0000256" key="11">
    <source>
        <dbReference type="ARBA" id="ARBA00025264"/>
    </source>
</evidence>
<feature type="region of interest" description="Disordered" evidence="13">
    <location>
        <begin position="499"/>
        <end position="598"/>
    </location>
</feature>
<dbReference type="EMBL" id="VCAU01000131">
    <property type="protein sequence ID" value="KAF9884177.1"/>
    <property type="molecule type" value="Genomic_DNA"/>
</dbReference>
<reference evidence="15" key="1">
    <citation type="journal article" date="2019" name="Beilstein J. Org. Chem.">
        <title>Nanangenines: drimane sesquiterpenoids as the dominant metabolite cohort of a novel Australian fungus, Aspergillus nanangensis.</title>
        <authorList>
            <person name="Lacey H.J."/>
            <person name="Gilchrist C.L.M."/>
            <person name="Crombie A."/>
            <person name="Kalaitzis J.A."/>
            <person name="Vuong D."/>
            <person name="Rutledge P.J."/>
            <person name="Turner P."/>
            <person name="Pitt J.I."/>
            <person name="Lacey E."/>
            <person name="Chooi Y.H."/>
            <person name="Piggott A.M."/>
        </authorList>
    </citation>
    <scope>NUCLEOTIDE SEQUENCE</scope>
    <source>
        <strain evidence="15">MST-FP2251</strain>
    </source>
</reference>
<feature type="domain" description="Myb-like" evidence="14">
    <location>
        <begin position="147"/>
        <end position="217"/>
    </location>
</feature>
<dbReference type="PANTHER" id="PTHR12855">
    <property type="entry name" value="DNA METHYLTRANSFERASE 1-ASSOCIATED PROTEIN 1 FAMILY MEMBER"/>
    <property type="match status" value="1"/>
</dbReference>
<sequence length="598" mass="67035">MAAADVRDMLDLPAEGQPRPHKKQKVVEKRPEGITRELYALLGERAPPIAINENRYKGRPKWMSKLRVRPWGMTPFTNSARSDDLVLRHWKRQQEPAKVPALEGSEMEVDEQKQEEDASKPTEQDYTFAKYNVKARLPNRYTDEEYSRHLKSDDWSREETDYLMNMVEEYDLRWVVIADRYDFQRRPVNAEANTNALVPAKRYRTLEQMKSRYYFIAASMLALEHPPSEMSEAEFELHEKMMKFDPERERARKDLAALQLNRTADEVREEGILLEELKRITSNEQDFIAERRELYSRLEVPISVGNTTMYQSSQGLSQLLQTLLQADKTKKRRSLLGPEGAVPSPAGQTPASNAGTAARDSRADTPSTGPAAAPTNKKSVAAAAAAAAAAAKQEAQQQTLRTLTPAEEARYGVQHHERLAPSVQFRSDRAQKLTTAKSNVQTQKLAAALSELEVPLRLVMPTERVCKEFERLIQSVNLLLDARKVSEKVEGEIRVLESAKEERERKEREAKEKENPEVKTEQDDNAAPAPVPGDSAVTSQIETSTGETGKGADTAAPDAAGGATLEASSNTDQQGASHKRSASVLSDSSDKDAKRQRK</sequence>
<keyword evidence="7" id="KW-0010">Activator</keyword>
<dbReference type="Proteomes" id="UP001194746">
    <property type="component" value="Unassembled WGS sequence"/>
</dbReference>
<dbReference type="Pfam" id="PF16282">
    <property type="entry name" value="SANT_DAMP1_like"/>
    <property type="match status" value="1"/>
</dbReference>
<evidence type="ECO:0000256" key="7">
    <source>
        <dbReference type="ARBA" id="ARBA00023159"/>
    </source>
</evidence>
<dbReference type="AlphaFoldDB" id="A0AAD4CED4"/>
<evidence type="ECO:0000256" key="10">
    <source>
        <dbReference type="ARBA" id="ARBA00023242"/>
    </source>
</evidence>
<feature type="compositionally biased region" description="Basic and acidic residues" evidence="13">
    <location>
        <begin position="110"/>
        <end position="122"/>
    </location>
</feature>
<evidence type="ECO:0000313" key="15">
    <source>
        <dbReference type="EMBL" id="KAF9884177.1"/>
    </source>
</evidence>
<evidence type="ECO:0000256" key="4">
    <source>
        <dbReference type="ARBA" id="ARBA00022763"/>
    </source>
</evidence>
<feature type="compositionally biased region" description="Polar residues" evidence="13">
    <location>
        <begin position="566"/>
        <end position="576"/>
    </location>
</feature>
<evidence type="ECO:0000256" key="12">
    <source>
        <dbReference type="ARBA" id="ARBA00038745"/>
    </source>
</evidence>
<protein>
    <recommendedName>
        <fullName evidence="3">SWR1-complex protein 4</fullName>
    </recommendedName>
</protein>
<comment type="subcellular location">
    <subcellularLocation>
        <location evidence="1">Nucleus</location>
    </subcellularLocation>
</comment>
<feature type="compositionally biased region" description="Polar residues" evidence="13">
    <location>
        <begin position="346"/>
        <end position="355"/>
    </location>
</feature>
<evidence type="ECO:0000256" key="3">
    <source>
        <dbReference type="ARBA" id="ARBA00019132"/>
    </source>
</evidence>
<keyword evidence="9" id="KW-0234">DNA repair</keyword>
<evidence type="ECO:0000313" key="16">
    <source>
        <dbReference type="Proteomes" id="UP001194746"/>
    </source>
</evidence>
<keyword evidence="6" id="KW-0805">Transcription regulation</keyword>
<feature type="region of interest" description="Disordered" evidence="13">
    <location>
        <begin position="96"/>
        <end position="122"/>
    </location>
</feature>
<feature type="compositionally biased region" description="Basic and acidic residues" evidence="13">
    <location>
        <begin position="499"/>
        <end position="522"/>
    </location>
</feature>
<reference evidence="15" key="2">
    <citation type="submission" date="2020-02" db="EMBL/GenBank/DDBJ databases">
        <authorList>
            <person name="Gilchrist C.L.M."/>
            <person name="Chooi Y.-H."/>
        </authorList>
    </citation>
    <scope>NUCLEOTIDE SEQUENCE</scope>
    <source>
        <strain evidence="15">MST-FP2251</strain>
    </source>
</reference>
<dbReference type="GO" id="GO:0035267">
    <property type="term" value="C:NuA4 histone acetyltransferase complex"/>
    <property type="evidence" value="ECO:0007669"/>
    <property type="project" value="InterPro"/>
</dbReference>
<proteinExistence type="inferred from homology"/>
<keyword evidence="5" id="KW-0156">Chromatin regulator</keyword>
<feature type="compositionally biased region" description="Basic and acidic residues" evidence="13">
    <location>
        <begin position="1"/>
        <end position="10"/>
    </location>
</feature>
<evidence type="ECO:0000256" key="5">
    <source>
        <dbReference type="ARBA" id="ARBA00022853"/>
    </source>
</evidence>
<dbReference type="InterPro" id="IPR009057">
    <property type="entry name" value="Homeodomain-like_sf"/>
</dbReference>
<keyword evidence="16" id="KW-1185">Reference proteome</keyword>
<dbReference type="PANTHER" id="PTHR12855:SF10">
    <property type="entry name" value="DNA METHYLTRANSFERASE 1-ASSOCIATED PROTEIN 1"/>
    <property type="match status" value="1"/>
</dbReference>
<dbReference type="GO" id="GO:0000812">
    <property type="term" value="C:Swr1 complex"/>
    <property type="evidence" value="ECO:0007669"/>
    <property type="project" value="TreeGrafter"/>
</dbReference>
<feature type="region of interest" description="Disordered" evidence="13">
    <location>
        <begin position="1"/>
        <end position="30"/>
    </location>
</feature>
<keyword evidence="10" id="KW-0539">Nucleus</keyword>
<dbReference type="InterPro" id="IPR027109">
    <property type="entry name" value="Swc4/Dmap1"/>
</dbReference>
<dbReference type="GO" id="GO:0006281">
    <property type="term" value="P:DNA repair"/>
    <property type="evidence" value="ECO:0007669"/>
    <property type="project" value="UniProtKB-KW"/>
</dbReference>
<dbReference type="Gene3D" id="1.10.10.60">
    <property type="entry name" value="Homeodomain-like"/>
    <property type="match status" value="1"/>
</dbReference>
<keyword evidence="8" id="KW-0804">Transcription</keyword>
<evidence type="ECO:0000256" key="6">
    <source>
        <dbReference type="ARBA" id="ARBA00023015"/>
    </source>
</evidence>
<evidence type="ECO:0000256" key="8">
    <source>
        <dbReference type="ARBA" id="ARBA00023163"/>
    </source>
</evidence>
<comment type="caution">
    <text evidence="15">The sequence shown here is derived from an EMBL/GenBank/DDBJ whole genome shotgun (WGS) entry which is preliminary data.</text>
</comment>
<evidence type="ECO:0000256" key="2">
    <source>
        <dbReference type="ARBA" id="ARBA00006918"/>
    </source>
</evidence>
<evidence type="ECO:0000259" key="14">
    <source>
        <dbReference type="PROSITE" id="PS50090"/>
    </source>
</evidence>
<accession>A0AAD4CED4</accession>
<dbReference type="InterPro" id="IPR032563">
    <property type="entry name" value="DAMP1_SANT-like"/>
</dbReference>
<comment type="similarity">
    <text evidence="2">Belongs to the SWC4 family.</text>
</comment>
<dbReference type="InterPro" id="IPR001005">
    <property type="entry name" value="SANT/Myb"/>
</dbReference>
<evidence type="ECO:0000256" key="1">
    <source>
        <dbReference type="ARBA" id="ARBA00004123"/>
    </source>
</evidence>
<gene>
    <name evidence="15" type="primary">SWC4</name>
    <name evidence="15" type="ORF">FE257_002235</name>
</gene>
<name>A0AAD4CED4_ASPNN</name>
<dbReference type="SUPFAM" id="SSF46689">
    <property type="entry name" value="Homeodomain-like"/>
    <property type="match status" value="1"/>
</dbReference>
<organism evidence="15 16">
    <name type="scientific">Aspergillus nanangensis</name>
    <dbReference type="NCBI Taxonomy" id="2582783"/>
    <lineage>
        <taxon>Eukaryota</taxon>
        <taxon>Fungi</taxon>
        <taxon>Dikarya</taxon>
        <taxon>Ascomycota</taxon>
        <taxon>Pezizomycotina</taxon>
        <taxon>Eurotiomycetes</taxon>
        <taxon>Eurotiomycetidae</taxon>
        <taxon>Eurotiales</taxon>
        <taxon>Aspergillaceae</taxon>
        <taxon>Aspergillus</taxon>
        <taxon>Aspergillus subgen. Circumdati</taxon>
    </lineage>
</organism>
<evidence type="ECO:0000256" key="9">
    <source>
        <dbReference type="ARBA" id="ARBA00023204"/>
    </source>
</evidence>
<dbReference type="GO" id="GO:0000122">
    <property type="term" value="P:negative regulation of transcription by RNA polymerase II"/>
    <property type="evidence" value="ECO:0007669"/>
    <property type="project" value="TreeGrafter"/>
</dbReference>
<feature type="compositionally biased region" description="Basic and acidic residues" evidence="13">
    <location>
        <begin position="588"/>
        <end position="598"/>
    </location>
</feature>